<dbReference type="Gene3D" id="3.40.50.720">
    <property type="entry name" value="NAD(P)-binding Rossmann-like Domain"/>
    <property type="match status" value="1"/>
</dbReference>
<protein>
    <submittedName>
        <fullName evidence="2">dTDP-glucose 4,6-dehydratase</fullName>
    </submittedName>
</protein>
<dbReference type="eggNOG" id="COG0451">
    <property type="taxonomic scope" value="Bacteria"/>
</dbReference>
<dbReference type="InterPro" id="IPR051783">
    <property type="entry name" value="NAD(P)-dependent_oxidoreduct"/>
</dbReference>
<gene>
    <name evidence="2" type="ordered locus">SACE_3871</name>
</gene>
<dbReference type="InterPro" id="IPR001509">
    <property type="entry name" value="Epimerase_deHydtase"/>
</dbReference>
<dbReference type="GO" id="GO:0004029">
    <property type="term" value="F:aldehyde dehydrogenase (NAD+) activity"/>
    <property type="evidence" value="ECO:0007669"/>
    <property type="project" value="TreeGrafter"/>
</dbReference>
<organism evidence="2 3">
    <name type="scientific">Saccharopolyspora erythraea (strain ATCC 11635 / DSM 40517 / JCM 4748 / NBRC 13426 / NCIMB 8594 / NRRL 2338)</name>
    <dbReference type="NCBI Taxonomy" id="405948"/>
    <lineage>
        <taxon>Bacteria</taxon>
        <taxon>Bacillati</taxon>
        <taxon>Actinomycetota</taxon>
        <taxon>Actinomycetes</taxon>
        <taxon>Pseudonocardiales</taxon>
        <taxon>Pseudonocardiaceae</taxon>
        <taxon>Saccharopolyspora</taxon>
    </lineage>
</organism>
<dbReference type="PANTHER" id="PTHR48079:SF6">
    <property type="entry name" value="NAD(P)-BINDING DOMAIN-CONTAINING PROTEIN-RELATED"/>
    <property type="match status" value="1"/>
</dbReference>
<dbReference type="GO" id="GO:0005737">
    <property type="term" value="C:cytoplasm"/>
    <property type="evidence" value="ECO:0007669"/>
    <property type="project" value="TreeGrafter"/>
</dbReference>
<dbReference type="PANTHER" id="PTHR48079">
    <property type="entry name" value="PROTEIN YEEZ"/>
    <property type="match status" value="1"/>
</dbReference>
<keyword evidence="3" id="KW-1185">Reference proteome</keyword>
<proteinExistence type="predicted"/>
<dbReference type="SUPFAM" id="SSF51735">
    <property type="entry name" value="NAD(P)-binding Rossmann-fold domains"/>
    <property type="match status" value="1"/>
</dbReference>
<name>A4FGG7_SACEN</name>
<accession>A4FGG7</accession>
<dbReference type="KEGG" id="sen:SACE_3871"/>
<dbReference type="HOGENOM" id="CLU_007383_12_4_11"/>
<sequence>MPLSAPMSEVPVPLRVFVAGATGVVGRALLPRLRERGHHVTALVRQAGRLEGGDLVDAVAVADVMDPRRLRRVVQESAPDVVVCQVTAFRHPDFDVALHRTSRLRDAGTRNLVSAAVSAGARRIIIQSMAAAYCPHGHDVLDEEAPLWTEAPGRWGEAVRAVAAMEDAVLTCPNIEGIALRYGALYGPRTWYAPGGTIHEKVRGSALPLVDDGVGLTSFTHTEDAAGVVLEMLTGGDPGAYNVVDNEPAESMEWLPAYARIVGGPAPVSLTLDQARTQLDWLTVHQLTEQRGATNFRLRETLGWRPAWPSWREGFASLCGLWPG</sequence>
<feature type="domain" description="NAD-dependent epimerase/dehydratase" evidence="1">
    <location>
        <begin position="16"/>
        <end position="243"/>
    </location>
</feature>
<dbReference type="InterPro" id="IPR036291">
    <property type="entry name" value="NAD(P)-bd_dom_sf"/>
</dbReference>
<evidence type="ECO:0000259" key="1">
    <source>
        <dbReference type="Pfam" id="PF01370"/>
    </source>
</evidence>
<dbReference type="Pfam" id="PF01370">
    <property type="entry name" value="Epimerase"/>
    <property type="match status" value="1"/>
</dbReference>
<evidence type="ECO:0000313" key="2">
    <source>
        <dbReference type="EMBL" id="CAM03142.1"/>
    </source>
</evidence>
<dbReference type="EMBL" id="AM420293">
    <property type="protein sequence ID" value="CAM03142.1"/>
    <property type="molecule type" value="Genomic_DNA"/>
</dbReference>
<reference evidence="2 3" key="1">
    <citation type="journal article" date="2007" name="Nat. Biotechnol.">
        <title>Complete genome sequence of the erythromycin-producing bacterium Saccharopolyspora erythraea NRRL23338.</title>
        <authorList>
            <person name="Oliynyk M."/>
            <person name="Samborskyy M."/>
            <person name="Lester J.B."/>
            <person name="Mironenko T."/>
            <person name="Scott N."/>
            <person name="Dickens S."/>
            <person name="Haydock S.F."/>
            <person name="Leadlay P.F."/>
        </authorList>
    </citation>
    <scope>NUCLEOTIDE SEQUENCE [LARGE SCALE GENOMIC DNA]</scope>
    <source>
        <strain evidence="3">ATCC 11635 / DSM 40517 / JCM 4748 / NBRC 13426 / NCIMB 8594 / NRRL 2338</strain>
    </source>
</reference>
<evidence type="ECO:0000313" key="3">
    <source>
        <dbReference type="Proteomes" id="UP000006728"/>
    </source>
</evidence>
<dbReference type="Proteomes" id="UP000006728">
    <property type="component" value="Chromosome"/>
</dbReference>
<dbReference type="AlphaFoldDB" id="A4FGG7"/>
<dbReference type="STRING" id="405948.SACE_3871"/>